<accession>A0A7T8GUX5</accession>
<dbReference type="EMBL" id="CP045902">
    <property type="protein sequence ID" value="QQP38285.1"/>
    <property type="molecule type" value="Genomic_DNA"/>
</dbReference>
<name>A0A7T8GUX5_CALRO</name>
<reference evidence="2" key="1">
    <citation type="submission" date="2021-01" db="EMBL/GenBank/DDBJ databases">
        <title>Caligus Genome Assembly.</title>
        <authorList>
            <person name="Gallardo-Escarate C."/>
        </authorList>
    </citation>
    <scope>NUCLEOTIDE SEQUENCE [LARGE SCALE GENOMIC DNA]</scope>
</reference>
<feature type="non-terminal residue" evidence="1">
    <location>
        <position position="1"/>
    </location>
</feature>
<evidence type="ECO:0000313" key="1">
    <source>
        <dbReference type="EMBL" id="QQP38285.1"/>
    </source>
</evidence>
<dbReference type="AlphaFoldDB" id="A0A7T8GUX5"/>
<dbReference type="Proteomes" id="UP000595437">
    <property type="component" value="Chromosome 13"/>
</dbReference>
<sequence>VLVHFFKAGENINIDVYLGVLKRLLSLGGLWGRLQRKVPLQQDSAPAKKTQEWLQANIPAFWDPQT</sequence>
<gene>
    <name evidence="1" type="ORF">FKW44_018822</name>
</gene>
<keyword evidence="2" id="KW-1185">Reference proteome</keyword>
<evidence type="ECO:0000313" key="2">
    <source>
        <dbReference type="Proteomes" id="UP000595437"/>
    </source>
</evidence>
<proteinExistence type="predicted"/>
<dbReference type="OrthoDB" id="9996331at2759"/>
<organism evidence="1 2">
    <name type="scientific">Caligus rogercresseyi</name>
    <name type="common">Sea louse</name>
    <dbReference type="NCBI Taxonomy" id="217165"/>
    <lineage>
        <taxon>Eukaryota</taxon>
        <taxon>Metazoa</taxon>
        <taxon>Ecdysozoa</taxon>
        <taxon>Arthropoda</taxon>
        <taxon>Crustacea</taxon>
        <taxon>Multicrustacea</taxon>
        <taxon>Hexanauplia</taxon>
        <taxon>Copepoda</taxon>
        <taxon>Siphonostomatoida</taxon>
        <taxon>Caligidae</taxon>
        <taxon>Caligus</taxon>
    </lineage>
</organism>
<protein>
    <submittedName>
        <fullName evidence="1">Uncharacterized protein</fullName>
    </submittedName>
</protein>